<evidence type="ECO:0000313" key="1">
    <source>
        <dbReference type="EMBL" id="WNZ23670.1"/>
    </source>
</evidence>
<gene>
    <name evidence="1" type="ORF">HJG54_12940</name>
</gene>
<accession>A0AA97AFX8</accession>
<dbReference type="RefSeq" id="WP_316435387.1">
    <property type="nucleotide sequence ID" value="NZ_CP053586.1"/>
</dbReference>
<name>A0AA97AFX8_9CYAN</name>
<reference evidence="1" key="1">
    <citation type="submission" date="2020-05" db="EMBL/GenBank/DDBJ databases">
        <authorList>
            <person name="Zhu T."/>
            <person name="Keshari N."/>
            <person name="Lu X."/>
        </authorList>
    </citation>
    <scope>NUCLEOTIDE SEQUENCE</scope>
    <source>
        <strain evidence="1">NK1-12</strain>
    </source>
</reference>
<protein>
    <submittedName>
        <fullName evidence="1">Uncharacterized protein</fullName>
    </submittedName>
</protein>
<sequence>MRPTRTKLCAHCQVAAAQLFRARVDASNQWIFLCSACLPVLKENNPHYVYGGTWKAAKKR</sequence>
<dbReference type="AlphaFoldDB" id="A0AA97AFX8"/>
<dbReference type="EMBL" id="CP053586">
    <property type="protein sequence ID" value="WNZ23670.1"/>
    <property type="molecule type" value="Genomic_DNA"/>
</dbReference>
<organism evidence="1">
    <name type="scientific">Leptolyngbya sp. NK1-12</name>
    <dbReference type="NCBI Taxonomy" id="2547451"/>
    <lineage>
        <taxon>Bacteria</taxon>
        <taxon>Bacillati</taxon>
        <taxon>Cyanobacteriota</taxon>
        <taxon>Cyanophyceae</taxon>
        <taxon>Leptolyngbyales</taxon>
        <taxon>Leptolyngbyaceae</taxon>
        <taxon>Leptolyngbya group</taxon>
        <taxon>Leptolyngbya</taxon>
    </lineage>
</organism>
<proteinExistence type="predicted"/>